<proteinExistence type="predicted"/>
<reference evidence="1" key="1">
    <citation type="journal article" date="2013" name="Int. J. Syst. Evol. Microbiol.">
        <title>Polycladomyces abyssicola gen. nov., sp. nov., a thermophilic filamentous bacterium isolated from hemipelagic sediment.</title>
        <authorList>
            <person name="Tsubouchi T."/>
            <person name="Shimane Y."/>
            <person name="Mori K."/>
            <person name="Usui K."/>
            <person name="Hiraki T."/>
            <person name="Tame A."/>
            <person name="Uematsu K."/>
            <person name="Maruyama T."/>
            <person name="Hatada Y."/>
        </authorList>
    </citation>
    <scope>NUCLEOTIDE SEQUENCE</scope>
    <source>
        <strain evidence="1">JIR-001</strain>
    </source>
</reference>
<accession>A0A8D5ZN51</accession>
<evidence type="ECO:0000313" key="2">
    <source>
        <dbReference type="Proteomes" id="UP000677436"/>
    </source>
</evidence>
<dbReference type="EMBL" id="AP024601">
    <property type="protein sequence ID" value="BCU80988.1"/>
    <property type="molecule type" value="Genomic_DNA"/>
</dbReference>
<dbReference type="InterPro" id="IPR011094">
    <property type="entry name" value="Uncharacterised_LppY/LpqO"/>
</dbReference>
<reference evidence="1" key="2">
    <citation type="journal article" date="2021" name="Microbiol. Resour. Announc.">
        <title>Complete Genome Sequence of Polycladomyces abyssicola JIR-001T, Isolated from Hemipelagic Sediment in Deep Seawater.</title>
        <authorList>
            <person name="Tsubouchi T."/>
            <person name="Kaneko Y."/>
        </authorList>
    </citation>
    <scope>NUCLEOTIDE SEQUENCE</scope>
    <source>
        <strain evidence="1">JIR-001</strain>
    </source>
</reference>
<sequence length="305" mass="34151">MKGTRFILGIVCLIVWLGSVGTLAEYVTTIQAARVENYWKEVDQVFGKTGVRHPDGVLKFGFPRRDLRVTLRGVIIRPTLALGSWVAFKRINSTAMVMGDMVLTENEVNPVMDRLFQRGISITAIHNHLLHESPRVMYLHIEGHGDPVQMARTLRSALEITKTPLKARESTSYTWLSLDTKKIDQILGHSGQWSDGVYQMNIPRAEPIMENGMEIPPSMGTATAINFQPTGGHRAAITGDFVLTAQEVNTVAQALRKHGIEVTALHNHMLNEQPRLFFMHFWANGDVPKLAKGLRVALDQTHSQR</sequence>
<evidence type="ECO:0008006" key="3">
    <source>
        <dbReference type="Google" id="ProtNLM"/>
    </source>
</evidence>
<dbReference type="KEGG" id="pabs:JIR001_07710"/>
<evidence type="ECO:0000313" key="1">
    <source>
        <dbReference type="EMBL" id="BCU80988.1"/>
    </source>
</evidence>
<dbReference type="AlphaFoldDB" id="A0A8D5ZN51"/>
<dbReference type="Proteomes" id="UP000677436">
    <property type="component" value="Chromosome"/>
</dbReference>
<keyword evidence="2" id="KW-1185">Reference proteome</keyword>
<dbReference type="Pfam" id="PF07485">
    <property type="entry name" value="DUF1529"/>
    <property type="match status" value="2"/>
</dbReference>
<organism evidence="1 2">
    <name type="scientific">Polycladomyces abyssicola</name>
    <dbReference type="NCBI Taxonomy" id="1125966"/>
    <lineage>
        <taxon>Bacteria</taxon>
        <taxon>Bacillati</taxon>
        <taxon>Bacillota</taxon>
        <taxon>Bacilli</taxon>
        <taxon>Bacillales</taxon>
        <taxon>Thermoactinomycetaceae</taxon>
        <taxon>Polycladomyces</taxon>
    </lineage>
</organism>
<gene>
    <name evidence="1" type="ORF">JIR001_07710</name>
</gene>
<dbReference type="RefSeq" id="WP_212774284.1">
    <property type="nucleotide sequence ID" value="NZ_AP024601.1"/>
</dbReference>
<name>A0A8D5ZN51_9BACL</name>
<protein>
    <recommendedName>
        <fullName evidence="3">Peptidase M23</fullName>
    </recommendedName>
</protein>